<name>A0A835PF00_VANPL</name>
<evidence type="ECO:0000256" key="1">
    <source>
        <dbReference type="SAM" id="Phobius"/>
    </source>
</evidence>
<sequence length="166" mass="19189">MNSRVEEGDEDLLAPDFFVFAGQGIAFTKCTLCALFWFHVLIERLVLSWKSSKVTEDGRRISVFDRLDRVKPKMTQDKGDLGKDGIVRRVSRTKKIGVEKGKLAKLDKIGMGTRTWAPFEELLLRSFHFVPSRMVPRPPFHFHFVRSDRAWHSLLAERNTGKRKKS</sequence>
<gene>
    <name evidence="2" type="ORF">HPP92_026910</name>
</gene>
<evidence type="ECO:0000313" key="2">
    <source>
        <dbReference type="EMBL" id="KAG0450467.1"/>
    </source>
</evidence>
<keyword evidence="1" id="KW-0472">Membrane</keyword>
<organism evidence="2 3">
    <name type="scientific">Vanilla planifolia</name>
    <name type="common">Vanilla</name>
    <dbReference type="NCBI Taxonomy" id="51239"/>
    <lineage>
        <taxon>Eukaryota</taxon>
        <taxon>Viridiplantae</taxon>
        <taxon>Streptophyta</taxon>
        <taxon>Embryophyta</taxon>
        <taxon>Tracheophyta</taxon>
        <taxon>Spermatophyta</taxon>
        <taxon>Magnoliopsida</taxon>
        <taxon>Liliopsida</taxon>
        <taxon>Asparagales</taxon>
        <taxon>Orchidaceae</taxon>
        <taxon>Vanilloideae</taxon>
        <taxon>Vanilleae</taxon>
        <taxon>Vanilla</taxon>
    </lineage>
</organism>
<reference evidence="2 3" key="1">
    <citation type="journal article" date="2020" name="Nat. Food">
        <title>A phased Vanilla planifolia genome enables genetic improvement of flavour and production.</title>
        <authorList>
            <person name="Hasing T."/>
            <person name="Tang H."/>
            <person name="Brym M."/>
            <person name="Khazi F."/>
            <person name="Huang T."/>
            <person name="Chambers A.H."/>
        </authorList>
    </citation>
    <scope>NUCLEOTIDE SEQUENCE [LARGE SCALE GENOMIC DNA]</scope>
    <source>
        <tissue evidence="2">Leaf</tissue>
    </source>
</reference>
<accession>A0A835PF00</accession>
<feature type="transmembrane region" description="Helical" evidence="1">
    <location>
        <begin position="20"/>
        <end position="42"/>
    </location>
</feature>
<dbReference type="Proteomes" id="UP000636800">
    <property type="component" value="Unassembled WGS sequence"/>
</dbReference>
<dbReference type="EMBL" id="JADCNL010000112">
    <property type="protein sequence ID" value="KAG0450467.1"/>
    <property type="molecule type" value="Genomic_DNA"/>
</dbReference>
<comment type="caution">
    <text evidence="2">The sequence shown here is derived from an EMBL/GenBank/DDBJ whole genome shotgun (WGS) entry which is preliminary data.</text>
</comment>
<keyword evidence="1" id="KW-1133">Transmembrane helix</keyword>
<dbReference type="AlphaFoldDB" id="A0A835PF00"/>
<keyword evidence="1" id="KW-0812">Transmembrane</keyword>
<proteinExistence type="predicted"/>
<protein>
    <submittedName>
        <fullName evidence="2">Uncharacterized protein</fullName>
    </submittedName>
</protein>
<keyword evidence="3" id="KW-1185">Reference proteome</keyword>
<evidence type="ECO:0000313" key="3">
    <source>
        <dbReference type="Proteomes" id="UP000636800"/>
    </source>
</evidence>
<dbReference type="OrthoDB" id="1886324at2759"/>